<keyword evidence="3" id="KW-1185">Reference proteome</keyword>
<evidence type="ECO:0000313" key="2">
    <source>
        <dbReference type="EMBL" id="SHM97178.1"/>
    </source>
</evidence>
<gene>
    <name evidence="2" type="ORF">SAMN05216499_11786</name>
</gene>
<dbReference type="STRING" id="310782.SAMN05216499_11786"/>
<dbReference type="AlphaFoldDB" id="A0A1M7N0Z7"/>
<reference evidence="2 3" key="1">
    <citation type="submission" date="2016-11" db="EMBL/GenBank/DDBJ databases">
        <authorList>
            <person name="Jaros S."/>
            <person name="Januszkiewicz K."/>
            <person name="Wedrychowicz H."/>
        </authorList>
    </citation>
    <scope>NUCLEOTIDE SEQUENCE [LARGE SCALE GENOMIC DNA]</scope>
    <source>
        <strain evidence="2 3">CGMCC 4.2025</strain>
    </source>
</reference>
<accession>A0A1M7N0Z7</accession>
<proteinExistence type="predicted"/>
<evidence type="ECO:0000256" key="1">
    <source>
        <dbReference type="SAM" id="MobiDB-lite"/>
    </source>
</evidence>
<sequence>MNPLSGQLTSEDSGHLPAGSGPVPQTFTPVDDVEVPGDAGRGCEPAVVLPPYRSLLGEFLVLMGRMEVDFVRRPDTALLADPTSAAHRQDPQHHWAPLV</sequence>
<name>A0A1M7N0Z7_9ACTN</name>
<feature type="compositionally biased region" description="Polar residues" evidence="1">
    <location>
        <begin position="1"/>
        <end position="11"/>
    </location>
</feature>
<dbReference type="EMBL" id="FRBI01000017">
    <property type="protein sequence ID" value="SHM97178.1"/>
    <property type="molecule type" value="Genomic_DNA"/>
</dbReference>
<organism evidence="2 3">
    <name type="scientific">Actinacidiphila paucisporea</name>
    <dbReference type="NCBI Taxonomy" id="310782"/>
    <lineage>
        <taxon>Bacteria</taxon>
        <taxon>Bacillati</taxon>
        <taxon>Actinomycetota</taxon>
        <taxon>Actinomycetes</taxon>
        <taxon>Kitasatosporales</taxon>
        <taxon>Streptomycetaceae</taxon>
        <taxon>Actinacidiphila</taxon>
    </lineage>
</organism>
<protein>
    <submittedName>
        <fullName evidence="2">Uncharacterized protein</fullName>
    </submittedName>
</protein>
<dbReference type="Proteomes" id="UP000184111">
    <property type="component" value="Unassembled WGS sequence"/>
</dbReference>
<feature type="region of interest" description="Disordered" evidence="1">
    <location>
        <begin position="1"/>
        <end position="44"/>
    </location>
</feature>
<evidence type="ECO:0000313" key="3">
    <source>
        <dbReference type="Proteomes" id="UP000184111"/>
    </source>
</evidence>